<proteinExistence type="predicted"/>
<evidence type="ECO:0000256" key="1">
    <source>
        <dbReference type="SAM" id="MobiDB-lite"/>
    </source>
</evidence>
<protein>
    <submittedName>
        <fullName evidence="2">Uncharacterized protein</fullName>
    </submittedName>
</protein>
<accession>A0A3P7JYX0</accession>
<feature type="compositionally biased region" description="Polar residues" evidence="1">
    <location>
        <begin position="67"/>
        <end position="77"/>
    </location>
</feature>
<evidence type="ECO:0000313" key="3">
    <source>
        <dbReference type="Proteomes" id="UP000270094"/>
    </source>
</evidence>
<evidence type="ECO:0000313" key="2">
    <source>
        <dbReference type="EMBL" id="VDM85129.1"/>
    </source>
</evidence>
<feature type="region of interest" description="Disordered" evidence="1">
    <location>
        <begin position="44"/>
        <end position="77"/>
    </location>
</feature>
<gene>
    <name evidence="2" type="ORF">SVUK_LOCUS20127</name>
</gene>
<keyword evidence="3" id="KW-1185">Reference proteome</keyword>
<name>A0A3P7JYX0_STRVU</name>
<dbReference type="EMBL" id="UYYB01136541">
    <property type="protein sequence ID" value="VDM85129.1"/>
    <property type="molecule type" value="Genomic_DNA"/>
</dbReference>
<reference evidence="2 3" key="1">
    <citation type="submission" date="2018-11" db="EMBL/GenBank/DDBJ databases">
        <authorList>
            <consortium name="Pathogen Informatics"/>
        </authorList>
    </citation>
    <scope>NUCLEOTIDE SEQUENCE [LARGE SCALE GENOMIC DNA]</scope>
</reference>
<dbReference type="Proteomes" id="UP000270094">
    <property type="component" value="Unassembled WGS sequence"/>
</dbReference>
<dbReference type="AlphaFoldDB" id="A0A3P7JYX0"/>
<sequence length="77" mass="8550">MPESGYQKKGSTGSGDLDQNFEMRMVTVLLSSYLPHDFYMATPFSRRKSTGSGHSGHPTVRLKRRSTTFSPTEGGTY</sequence>
<organism evidence="2 3">
    <name type="scientific">Strongylus vulgaris</name>
    <name type="common">Blood worm</name>
    <dbReference type="NCBI Taxonomy" id="40348"/>
    <lineage>
        <taxon>Eukaryota</taxon>
        <taxon>Metazoa</taxon>
        <taxon>Ecdysozoa</taxon>
        <taxon>Nematoda</taxon>
        <taxon>Chromadorea</taxon>
        <taxon>Rhabditida</taxon>
        <taxon>Rhabditina</taxon>
        <taxon>Rhabditomorpha</taxon>
        <taxon>Strongyloidea</taxon>
        <taxon>Strongylidae</taxon>
        <taxon>Strongylus</taxon>
    </lineage>
</organism>